<dbReference type="GO" id="GO:0008299">
    <property type="term" value="P:isoprenoid biosynthetic process"/>
    <property type="evidence" value="ECO:0007669"/>
    <property type="project" value="UniProtKB-KW"/>
</dbReference>
<dbReference type="PANTHER" id="PTHR43281:SF1">
    <property type="entry name" value="FARNESYL DIPHOSPHATE SYNTHASE"/>
    <property type="match status" value="1"/>
</dbReference>
<keyword evidence="9" id="KW-1185">Reference proteome</keyword>
<reference evidence="8 9" key="1">
    <citation type="journal article" date="2021" name="Commun. Biol.">
        <title>The genome of Shorea leprosula (Dipterocarpaceae) highlights the ecological relevance of drought in aseasonal tropical rainforests.</title>
        <authorList>
            <person name="Ng K.K.S."/>
            <person name="Kobayashi M.J."/>
            <person name="Fawcett J.A."/>
            <person name="Hatakeyama M."/>
            <person name="Paape T."/>
            <person name="Ng C.H."/>
            <person name="Ang C.C."/>
            <person name="Tnah L.H."/>
            <person name="Lee C.T."/>
            <person name="Nishiyama T."/>
            <person name="Sese J."/>
            <person name="O'Brien M.J."/>
            <person name="Copetti D."/>
            <person name="Mohd Noor M.I."/>
            <person name="Ong R.C."/>
            <person name="Putra M."/>
            <person name="Sireger I.Z."/>
            <person name="Indrioko S."/>
            <person name="Kosugi Y."/>
            <person name="Izuno A."/>
            <person name="Isagi Y."/>
            <person name="Lee S.L."/>
            <person name="Shimizu K.K."/>
        </authorList>
    </citation>
    <scope>NUCLEOTIDE SEQUENCE [LARGE SCALE GENOMIC DNA]</scope>
    <source>
        <strain evidence="8">214</strain>
    </source>
</reference>
<dbReference type="GO" id="GO:0046872">
    <property type="term" value="F:metal ion binding"/>
    <property type="evidence" value="ECO:0007669"/>
    <property type="project" value="UniProtKB-KW"/>
</dbReference>
<dbReference type="SUPFAM" id="SSF48576">
    <property type="entry name" value="Terpenoid synthases"/>
    <property type="match status" value="1"/>
</dbReference>
<dbReference type="Gene3D" id="1.10.600.10">
    <property type="entry name" value="Farnesyl Diphosphate Synthase"/>
    <property type="match status" value="2"/>
</dbReference>
<dbReference type="InterPro" id="IPR008949">
    <property type="entry name" value="Isoprenoid_synthase_dom_sf"/>
</dbReference>
<evidence type="ECO:0000256" key="5">
    <source>
        <dbReference type="ARBA" id="ARBA00022842"/>
    </source>
</evidence>
<evidence type="ECO:0000256" key="7">
    <source>
        <dbReference type="RuleBase" id="RU004466"/>
    </source>
</evidence>
<evidence type="ECO:0000256" key="4">
    <source>
        <dbReference type="ARBA" id="ARBA00022723"/>
    </source>
</evidence>
<protein>
    <recommendedName>
        <fullName evidence="10">Geranylgeranyl pyrophosphate synthase</fullName>
    </recommendedName>
</protein>
<keyword evidence="4" id="KW-0479">Metal-binding</keyword>
<dbReference type="EMBL" id="BPVZ01000055">
    <property type="protein sequence ID" value="GKV20560.1"/>
    <property type="molecule type" value="Genomic_DNA"/>
</dbReference>
<organism evidence="8 9">
    <name type="scientific">Rubroshorea leprosula</name>
    <dbReference type="NCBI Taxonomy" id="152421"/>
    <lineage>
        <taxon>Eukaryota</taxon>
        <taxon>Viridiplantae</taxon>
        <taxon>Streptophyta</taxon>
        <taxon>Embryophyta</taxon>
        <taxon>Tracheophyta</taxon>
        <taxon>Spermatophyta</taxon>
        <taxon>Magnoliopsida</taxon>
        <taxon>eudicotyledons</taxon>
        <taxon>Gunneridae</taxon>
        <taxon>Pentapetalae</taxon>
        <taxon>rosids</taxon>
        <taxon>malvids</taxon>
        <taxon>Malvales</taxon>
        <taxon>Dipterocarpaceae</taxon>
        <taxon>Rubroshorea</taxon>
    </lineage>
</organism>
<evidence type="ECO:0000256" key="3">
    <source>
        <dbReference type="ARBA" id="ARBA00022679"/>
    </source>
</evidence>
<evidence type="ECO:0000313" key="8">
    <source>
        <dbReference type="EMBL" id="GKV20560.1"/>
    </source>
</evidence>
<sequence>MFNFEDYTVTKAKRVNQALEEAVPLQYALKIHEAMRYSLLEGGKYVRSIVCIACCELVGGEEALAMPIACTVEMIHTASLIHDDLPCMDNDDLRRGKPTNHILFGEGIAVLAGGGLLCLAFEHVVSKTVSFSSERVVRAIAELSSVVAGWVKRVGGRADDGSLELGETGGGSDEDVERVRIYARRIGLLFQVVDDIVDVTMSSEVLGKTAGKDLVSYMATDPKLMGVNNAKKFAGELVAQAIEELTCFDAAKAAPLYRLAKFIANRDN</sequence>
<keyword evidence="3 7" id="KW-0808">Transferase</keyword>
<proteinExistence type="inferred from homology"/>
<dbReference type="PROSITE" id="PS00723">
    <property type="entry name" value="POLYPRENYL_SYNTHASE_1"/>
    <property type="match status" value="1"/>
</dbReference>
<dbReference type="PANTHER" id="PTHR43281">
    <property type="entry name" value="FARNESYL DIPHOSPHATE SYNTHASE"/>
    <property type="match status" value="1"/>
</dbReference>
<keyword evidence="5" id="KW-0460">Magnesium</keyword>
<evidence type="ECO:0000256" key="6">
    <source>
        <dbReference type="ARBA" id="ARBA00023229"/>
    </source>
</evidence>
<comment type="caution">
    <text evidence="8">The sequence shown here is derived from an EMBL/GenBank/DDBJ whole genome shotgun (WGS) entry which is preliminary data.</text>
</comment>
<dbReference type="CDD" id="cd00685">
    <property type="entry name" value="Trans_IPPS_HT"/>
    <property type="match status" value="1"/>
</dbReference>
<dbReference type="InterPro" id="IPR033749">
    <property type="entry name" value="Polyprenyl_synt_CS"/>
</dbReference>
<gene>
    <name evidence="8" type="ORF">SLEP1_g30661</name>
</gene>
<dbReference type="GO" id="GO:0005737">
    <property type="term" value="C:cytoplasm"/>
    <property type="evidence" value="ECO:0007669"/>
    <property type="project" value="UniProtKB-ARBA"/>
</dbReference>
<comment type="similarity">
    <text evidence="2 7">Belongs to the FPP/GGPP synthase family.</text>
</comment>
<dbReference type="GO" id="GO:0004659">
    <property type="term" value="F:prenyltransferase activity"/>
    <property type="evidence" value="ECO:0007669"/>
    <property type="project" value="InterPro"/>
</dbReference>
<dbReference type="PROSITE" id="PS00444">
    <property type="entry name" value="POLYPRENYL_SYNTHASE_2"/>
    <property type="match status" value="1"/>
</dbReference>
<keyword evidence="6" id="KW-0414">Isoprene biosynthesis</keyword>
<name>A0AAV5KAM6_9ROSI</name>
<dbReference type="Pfam" id="PF00348">
    <property type="entry name" value="polyprenyl_synt"/>
    <property type="match status" value="2"/>
</dbReference>
<comment type="cofactor">
    <cofactor evidence="1">
        <name>Mg(2+)</name>
        <dbReference type="ChEBI" id="CHEBI:18420"/>
    </cofactor>
</comment>
<evidence type="ECO:0000256" key="1">
    <source>
        <dbReference type="ARBA" id="ARBA00001946"/>
    </source>
</evidence>
<evidence type="ECO:0008006" key="10">
    <source>
        <dbReference type="Google" id="ProtNLM"/>
    </source>
</evidence>
<evidence type="ECO:0000256" key="2">
    <source>
        <dbReference type="ARBA" id="ARBA00006706"/>
    </source>
</evidence>
<evidence type="ECO:0000313" key="9">
    <source>
        <dbReference type="Proteomes" id="UP001054252"/>
    </source>
</evidence>
<dbReference type="AlphaFoldDB" id="A0AAV5KAM6"/>
<dbReference type="Proteomes" id="UP001054252">
    <property type="component" value="Unassembled WGS sequence"/>
</dbReference>
<accession>A0AAV5KAM6</accession>
<dbReference type="InterPro" id="IPR000092">
    <property type="entry name" value="Polyprenyl_synt"/>
</dbReference>